<evidence type="ECO:0000313" key="3">
    <source>
        <dbReference type="Proteomes" id="UP000092666"/>
    </source>
</evidence>
<organism evidence="2 3">
    <name type="scientific">Kwoniella heveanensis BCC8398</name>
    <dbReference type="NCBI Taxonomy" id="1296120"/>
    <lineage>
        <taxon>Eukaryota</taxon>
        <taxon>Fungi</taxon>
        <taxon>Dikarya</taxon>
        <taxon>Basidiomycota</taxon>
        <taxon>Agaricomycotina</taxon>
        <taxon>Tremellomycetes</taxon>
        <taxon>Tremellales</taxon>
        <taxon>Cryptococcaceae</taxon>
        <taxon>Kwoniella</taxon>
    </lineage>
</organism>
<feature type="region of interest" description="Disordered" evidence="1">
    <location>
        <begin position="1155"/>
        <end position="1179"/>
    </location>
</feature>
<accession>A0A1B9H092</accession>
<dbReference type="AlphaFoldDB" id="A0A1B9H092"/>
<evidence type="ECO:0000313" key="2">
    <source>
        <dbReference type="EMBL" id="OCF36685.1"/>
    </source>
</evidence>
<gene>
    <name evidence="2" type="ORF">I316_01281</name>
</gene>
<dbReference type="PANTHER" id="PTHR37535">
    <property type="entry name" value="FLUG DOMAIN PROTEIN"/>
    <property type="match status" value="1"/>
</dbReference>
<feature type="region of interest" description="Disordered" evidence="1">
    <location>
        <begin position="1"/>
        <end position="41"/>
    </location>
</feature>
<dbReference type="GO" id="GO:0003677">
    <property type="term" value="F:DNA binding"/>
    <property type="evidence" value="ECO:0007669"/>
    <property type="project" value="InterPro"/>
</dbReference>
<name>A0A1B9H092_9TREE</name>
<dbReference type="InterPro" id="IPR011010">
    <property type="entry name" value="DNA_brk_join_enz"/>
</dbReference>
<sequence>MSAAHDGNAARHARRLAAKDARLASDDSSSETDDDYPPKASVLTINSFPDTQKHQVLSIGREWNTFIVDHRAHNDPPVFPPHVVQVEDLLNTKDPLPSYETLVAFERFHALGSTTRHNSQTAITEGAVHQHWYLTRKHIIISTERHLPDDITRSVTKWIRQDLKAEINFRDIDPAIPWMRFCDIAALCEGYFSSPPGTSSDLQNGLHRWNNIAYCGLLTKESARGAAFVKGSTAFLDQLDVVFGDLILHVVLDTANPPGPNKFVLDVTTPNGKTRESKHIEASYPSSDLGLWTDVPFLILVIAHLRDAFPQGWTMAQLLDPAEFISRPGIKSFEVAFHPDRKDEPVFIRDYRYTRSPDRRPLPCDGTWFRNEMKKASLAAGIHPKATPQLLRRSGPIEMRLAGYSIEDVVEHLRHKWGSDAQERYVKRATAIDISARVHDQQPDLDDLNLVHPDRVRRYPPSLSVTARHSVMLAEDMIHAMLEYDDLRKDRLQEYQVRTISMLPEDVQSELLESYNPIRKEFNRRLQLKRDELAQQAGKITDRVGGNPGTLIEEVPAGEDVDCNIVAAVEYLVTHDFSSVDESLVNAANAGTISNDDFATAMHTFGAPMSGDERLGSVLDNLSNGNEDDIQAFSSTEAALNVDSNDQSQGSTRSNTAFDAVADGPIMVESVGLSPYRPAIEVLFHSTTTDVDRVKAFDICVGVPLDESVTIGYRPGHSPLDNHCRFCNEYLKVPPSNPTFAQTKTCRNHNQKHVNLCGAKTCRSTHISTLLNRYPSSIPFCPLTNTKPSKSVAKGVGDLDLTNLAWPFLYLHRRFDLRLDAHRKRFNELPRCSLCYEGDGTTVRFKSSEQVCEHVLMVHGIYCPDRIARFDECKPCLQAPLSEETANFPLPHFWTHDMQYHWDPADTAYVAGQVLKQRIAQAAAAVNKPYGLHPALLAPQTHWDPLCSNGQPYDSKYLGITGKRGLTVRDPLCLLCINNTERSITGRVIAVHRRHPTKEAVRDQDNFHTHCTICLRDHLQRFRTLEIYASEGLTPTVWDEHPWWSNGQIVCPDPACFRFNKRFPSKLAWVNHCVGVHLFQWKGKAIETLNVPRPLSDFTFPDEEALDLWMATVGKECSAVKDAMEEAGIDDDSSLPQLGGEQGKDQNSLELRLASVDKAPKNSSCDDEQAPARSVKRRRVGLDREQIIKSWHARNEQYQASHAALEKKLKQASGKASKKGKSKDGVS</sequence>
<reference evidence="3" key="2">
    <citation type="submission" date="2013-12" db="EMBL/GenBank/DDBJ databases">
        <title>Evolution of pathogenesis and genome organization in the Tremellales.</title>
        <authorList>
            <person name="Cuomo C."/>
            <person name="Litvintseva A."/>
            <person name="Heitman J."/>
            <person name="Chen Y."/>
            <person name="Sun S."/>
            <person name="Springer D."/>
            <person name="Dromer F."/>
            <person name="Young S."/>
            <person name="Zeng Q."/>
            <person name="Chapman S."/>
            <person name="Gujja S."/>
            <person name="Saif S."/>
            <person name="Birren B."/>
        </authorList>
    </citation>
    <scope>NUCLEOTIDE SEQUENCE [LARGE SCALE GENOMIC DNA]</scope>
    <source>
        <strain evidence="3">BCC8398</strain>
    </source>
</reference>
<dbReference type="SUPFAM" id="SSF56349">
    <property type="entry name" value="DNA breaking-rejoining enzymes"/>
    <property type="match status" value="1"/>
</dbReference>
<protein>
    <submittedName>
        <fullName evidence="2">Uncharacterized protein</fullName>
    </submittedName>
</protein>
<dbReference type="EMBL" id="KI669494">
    <property type="protein sequence ID" value="OCF36685.1"/>
    <property type="molecule type" value="Genomic_DNA"/>
</dbReference>
<dbReference type="PANTHER" id="PTHR37535:SF3">
    <property type="entry name" value="FLUG DOMAIN-CONTAINING PROTEIN"/>
    <property type="match status" value="1"/>
</dbReference>
<evidence type="ECO:0000256" key="1">
    <source>
        <dbReference type="SAM" id="MobiDB-lite"/>
    </source>
</evidence>
<proteinExistence type="predicted"/>
<dbReference type="Proteomes" id="UP000092666">
    <property type="component" value="Unassembled WGS sequence"/>
</dbReference>
<reference evidence="2 3" key="1">
    <citation type="submission" date="2013-07" db="EMBL/GenBank/DDBJ databases">
        <title>The Genome Sequence of Cryptococcus heveanensis BCC8398.</title>
        <authorList>
            <consortium name="The Broad Institute Genome Sequencing Platform"/>
            <person name="Cuomo C."/>
            <person name="Litvintseva A."/>
            <person name="Chen Y."/>
            <person name="Heitman J."/>
            <person name="Sun S."/>
            <person name="Springer D."/>
            <person name="Dromer F."/>
            <person name="Young S.K."/>
            <person name="Zeng Q."/>
            <person name="Gargeya S."/>
            <person name="Fitzgerald M."/>
            <person name="Abouelleil A."/>
            <person name="Alvarado L."/>
            <person name="Berlin A.M."/>
            <person name="Chapman S.B."/>
            <person name="Dewar J."/>
            <person name="Goldberg J."/>
            <person name="Griggs A."/>
            <person name="Gujja S."/>
            <person name="Hansen M."/>
            <person name="Howarth C."/>
            <person name="Imamovic A."/>
            <person name="Larimer J."/>
            <person name="McCowan C."/>
            <person name="Murphy C."/>
            <person name="Pearson M."/>
            <person name="Priest M."/>
            <person name="Roberts A."/>
            <person name="Saif S."/>
            <person name="Shea T."/>
            <person name="Sykes S."/>
            <person name="Wortman J."/>
            <person name="Nusbaum C."/>
            <person name="Birren B."/>
        </authorList>
    </citation>
    <scope>NUCLEOTIDE SEQUENCE [LARGE SCALE GENOMIC DNA]</scope>
    <source>
        <strain evidence="2 3">BCC8398</strain>
    </source>
</reference>
<feature type="region of interest" description="Disordered" evidence="1">
    <location>
        <begin position="1206"/>
        <end position="1227"/>
    </location>
</feature>
<keyword evidence="3" id="KW-1185">Reference proteome</keyword>